<dbReference type="GO" id="GO:0000422">
    <property type="term" value="P:autophagy of mitochondrion"/>
    <property type="evidence" value="ECO:0007669"/>
    <property type="project" value="TreeGrafter"/>
</dbReference>
<dbReference type="EMBL" id="ML121550">
    <property type="protein sequence ID" value="RPB22756.1"/>
    <property type="molecule type" value="Genomic_DNA"/>
</dbReference>
<dbReference type="OrthoDB" id="5336366at2759"/>
<accession>A0A3N4LJ16</accession>
<comment type="subcellular location">
    <subcellularLocation>
        <location evidence="1">Membrane</location>
        <topology evidence="1">Multi-pass membrane protein</topology>
    </subcellularLocation>
</comment>
<evidence type="ECO:0000256" key="6">
    <source>
        <dbReference type="SAM" id="Phobius"/>
    </source>
</evidence>
<dbReference type="InterPro" id="IPR051668">
    <property type="entry name" value="ATG33"/>
</dbReference>
<dbReference type="GO" id="GO:0005741">
    <property type="term" value="C:mitochondrial outer membrane"/>
    <property type="evidence" value="ECO:0007669"/>
    <property type="project" value="TreeGrafter"/>
</dbReference>
<protein>
    <recommendedName>
        <fullName evidence="9">DUF1772-domain-containing protein</fullName>
    </recommendedName>
</protein>
<dbReference type="Proteomes" id="UP000267821">
    <property type="component" value="Unassembled WGS sequence"/>
</dbReference>
<evidence type="ECO:0000256" key="2">
    <source>
        <dbReference type="ARBA" id="ARBA00022692"/>
    </source>
</evidence>
<evidence type="ECO:0000256" key="1">
    <source>
        <dbReference type="ARBA" id="ARBA00004141"/>
    </source>
</evidence>
<reference evidence="7 8" key="1">
    <citation type="journal article" date="2018" name="Nat. Ecol. Evol.">
        <title>Pezizomycetes genomes reveal the molecular basis of ectomycorrhizal truffle lifestyle.</title>
        <authorList>
            <person name="Murat C."/>
            <person name="Payen T."/>
            <person name="Noel B."/>
            <person name="Kuo A."/>
            <person name="Morin E."/>
            <person name="Chen J."/>
            <person name="Kohler A."/>
            <person name="Krizsan K."/>
            <person name="Balestrini R."/>
            <person name="Da Silva C."/>
            <person name="Montanini B."/>
            <person name="Hainaut M."/>
            <person name="Levati E."/>
            <person name="Barry K.W."/>
            <person name="Belfiori B."/>
            <person name="Cichocki N."/>
            <person name="Clum A."/>
            <person name="Dockter R.B."/>
            <person name="Fauchery L."/>
            <person name="Guy J."/>
            <person name="Iotti M."/>
            <person name="Le Tacon F."/>
            <person name="Lindquist E.A."/>
            <person name="Lipzen A."/>
            <person name="Malagnac F."/>
            <person name="Mello A."/>
            <person name="Molinier V."/>
            <person name="Miyauchi S."/>
            <person name="Poulain J."/>
            <person name="Riccioni C."/>
            <person name="Rubini A."/>
            <person name="Sitrit Y."/>
            <person name="Splivallo R."/>
            <person name="Traeger S."/>
            <person name="Wang M."/>
            <person name="Zifcakova L."/>
            <person name="Wipf D."/>
            <person name="Zambonelli A."/>
            <person name="Paolocci F."/>
            <person name="Nowrousian M."/>
            <person name="Ottonello S."/>
            <person name="Baldrian P."/>
            <person name="Spatafora J.W."/>
            <person name="Henrissat B."/>
            <person name="Nagy L.G."/>
            <person name="Aury J.M."/>
            <person name="Wincker P."/>
            <person name="Grigoriev I.V."/>
            <person name="Bonfante P."/>
            <person name="Martin F.M."/>
        </authorList>
    </citation>
    <scope>NUCLEOTIDE SEQUENCE [LARGE SCALE GENOMIC DNA]</scope>
    <source>
        <strain evidence="7 8">ATCC MYA-4762</strain>
    </source>
</reference>
<dbReference type="AlphaFoldDB" id="A0A3N4LJ16"/>
<dbReference type="STRING" id="1051890.A0A3N4LJ16"/>
<dbReference type="PANTHER" id="PTHR37278">
    <property type="entry name" value="AUTOPHAGY-RELATED PROTEIN 33-RELATED"/>
    <property type="match status" value="1"/>
</dbReference>
<evidence type="ECO:0000313" key="7">
    <source>
        <dbReference type="EMBL" id="RPB22756.1"/>
    </source>
</evidence>
<comment type="similarity">
    <text evidence="5">Belongs to the ATG33 family.</text>
</comment>
<proteinExistence type="inferred from homology"/>
<evidence type="ECO:0000313" key="8">
    <source>
        <dbReference type="Proteomes" id="UP000267821"/>
    </source>
</evidence>
<keyword evidence="3 6" id="KW-1133">Transmembrane helix</keyword>
<name>A0A3N4LJ16_9PEZI</name>
<evidence type="ECO:0000256" key="3">
    <source>
        <dbReference type="ARBA" id="ARBA00022989"/>
    </source>
</evidence>
<keyword evidence="8" id="KW-1185">Reference proteome</keyword>
<gene>
    <name evidence="7" type="ORF">L211DRAFT_839487</name>
</gene>
<evidence type="ECO:0008006" key="9">
    <source>
        <dbReference type="Google" id="ProtNLM"/>
    </source>
</evidence>
<feature type="transmembrane region" description="Helical" evidence="6">
    <location>
        <begin position="153"/>
        <end position="173"/>
    </location>
</feature>
<organism evidence="7 8">
    <name type="scientific">Terfezia boudieri ATCC MYA-4762</name>
    <dbReference type="NCBI Taxonomy" id="1051890"/>
    <lineage>
        <taxon>Eukaryota</taxon>
        <taxon>Fungi</taxon>
        <taxon>Dikarya</taxon>
        <taxon>Ascomycota</taxon>
        <taxon>Pezizomycotina</taxon>
        <taxon>Pezizomycetes</taxon>
        <taxon>Pezizales</taxon>
        <taxon>Pezizaceae</taxon>
        <taxon>Terfezia</taxon>
    </lineage>
</organism>
<sequence length="181" mass="19315">MPSCTAITLATLKIGSTAALGILTGVHLTFSLSTVQAILNLPSAADARIAFTTTLTTHTNLLTRPLTLIPTLVLTATYLLSPSRLRHPYLLMTATLPGLSLLYDRGVLAPVERAISKRSSGVGVVGEEGEEVEELDVNGEVVRGGLEQYRKENLVKAGIVGMAFLVGIVGNWGDGWAWYRL</sequence>
<keyword evidence="2 6" id="KW-0812">Transmembrane</keyword>
<evidence type="ECO:0000256" key="4">
    <source>
        <dbReference type="ARBA" id="ARBA00023136"/>
    </source>
</evidence>
<dbReference type="GO" id="GO:0016236">
    <property type="term" value="P:macroautophagy"/>
    <property type="evidence" value="ECO:0007669"/>
    <property type="project" value="TreeGrafter"/>
</dbReference>
<keyword evidence="4 6" id="KW-0472">Membrane</keyword>
<dbReference type="InParanoid" id="A0A3N4LJ16"/>
<dbReference type="PANTHER" id="PTHR37278:SF1">
    <property type="entry name" value="AUTOPHAGY-RELATED PROTEIN 33-RELATED"/>
    <property type="match status" value="1"/>
</dbReference>
<feature type="transmembrane region" description="Helical" evidence="6">
    <location>
        <begin position="61"/>
        <end position="80"/>
    </location>
</feature>
<evidence type="ECO:0000256" key="5">
    <source>
        <dbReference type="ARBA" id="ARBA00038013"/>
    </source>
</evidence>